<dbReference type="InterPro" id="IPR023170">
    <property type="entry name" value="HhH_base_excis_C"/>
</dbReference>
<evidence type="ECO:0008006" key="4">
    <source>
        <dbReference type="Google" id="ProtNLM"/>
    </source>
</evidence>
<gene>
    <name evidence="2" type="ORF">EUX98_g6692</name>
</gene>
<organism evidence="2 3">
    <name type="scientific">Antrodiella citrinella</name>
    <dbReference type="NCBI Taxonomy" id="2447956"/>
    <lineage>
        <taxon>Eukaryota</taxon>
        <taxon>Fungi</taxon>
        <taxon>Dikarya</taxon>
        <taxon>Basidiomycota</taxon>
        <taxon>Agaricomycotina</taxon>
        <taxon>Agaricomycetes</taxon>
        <taxon>Polyporales</taxon>
        <taxon>Steccherinaceae</taxon>
        <taxon>Antrodiella</taxon>
    </lineage>
</organism>
<evidence type="ECO:0000256" key="1">
    <source>
        <dbReference type="SAM" id="MobiDB-lite"/>
    </source>
</evidence>
<dbReference type="Proteomes" id="UP000308730">
    <property type="component" value="Unassembled WGS sequence"/>
</dbReference>
<reference evidence="2 3" key="1">
    <citation type="submission" date="2019-02" db="EMBL/GenBank/DDBJ databases">
        <title>Genome sequencing of the rare red list fungi Antrodiella citrinella (Flaviporus citrinellus).</title>
        <authorList>
            <person name="Buettner E."/>
            <person name="Kellner H."/>
        </authorList>
    </citation>
    <scope>NUCLEOTIDE SEQUENCE [LARGE SCALE GENOMIC DNA]</scope>
    <source>
        <strain evidence="2 3">DSM 108506</strain>
    </source>
</reference>
<sequence length="105" mass="11604">MTPKLYDEVSLKMVDLWGDYAGWAHSVLFTSDLKAFATYGLEESSSSKPVSSASTPGPPSPAKRKRKASSMDVMKTEVVTVTTSVEVEESTEGFTLAERVKRRRR</sequence>
<dbReference type="OrthoDB" id="238681at2759"/>
<protein>
    <recommendedName>
        <fullName evidence="4">HhH-GPD domain-containing protein</fullName>
    </recommendedName>
</protein>
<proteinExistence type="predicted"/>
<dbReference type="AlphaFoldDB" id="A0A4S4MND9"/>
<name>A0A4S4MND9_9APHY</name>
<dbReference type="Gene3D" id="1.10.1670.10">
    <property type="entry name" value="Helix-hairpin-Helix base-excision DNA repair enzymes (C-terminal)"/>
    <property type="match status" value="1"/>
</dbReference>
<evidence type="ECO:0000313" key="2">
    <source>
        <dbReference type="EMBL" id="THH27506.1"/>
    </source>
</evidence>
<dbReference type="EMBL" id="SGPM01000247">
    <property type="protein sequence ID" value="THH27506.1"/>
    <property type="molecule type" value="Genomic_DNA"/>
</dbReference>
<keyword evidence="3" id="KW-1185">Reference proteome</keyword>
<accession>A0A4S4MND9</accession>
<comment type="caution">
    <text evidence="2">The sequence shown here is derived from an EMBL/GenBank/DDBJ whole genome shotgun (WGS) entry which is preliminary data.</text>
</comment>
<feature type="region of interest" description="Disordered" evidence="1">
    <location>
        <begin position="42"/>
        <end position="71"/>
    </location>
</feature>
<evidence type="ECO:0000313" key="3">
    <source>
        <dbReference type="Proteomes" id="UP000308730"/>
    </source>
</evidence>
<feature type="compositionally biased region" description="Low complexity" evidence="1">
    <location>
        <begin position="44"/>
        <end position="55"/>
    </location>
</feature>